<evidence type="ECO:0000313" key="1">
    <source>
        <dbReference type="EMBL" id="CAD8989671.1"/>
    </source>
</evidence>
<reference evidence="1" key="1">
    <citation type="submission" date="2021-01" db="EMBL/GenBank/DDBJ databases">
        <authorList>
            <person name="Corre E."/>
            <person name="Pelletier E."/>
            <person name="Niang G."/>
            <person name="Scheremetjew M."/>
            <person name="Finn R."/>
            <person name="Kale V."/>
            <person name="Holt S."/>
            <person name="Cochrane G."/>
            <person name="Meng A."/>
            <person name="Brown T."/>
            <person name="Cohen L."/>
        </authorList>
    </citation>
    <scope>NUCLEOTIDE SEQUENCE</scope>
    <source>
        <strain evidence="1">NIES-381</strain>
    </source>
</reference>
<dbReference type="EMBL" id="HBGA01001950">
    <property type="protein sequence ID" value="CAD8989671.1"/>
    <property type="molecule type" value="Transcribed_RNA"/>
</dbReference>
<protein>
    <submittedName>
        <fullName evidence="1">Uncharacterized protein</fullName>
    </submittedName>
</protein>
<name>A0A7S1HSC3_9EUGL</name>
<gene>
    <name evidence="1" type="ORF">EGYM00392_LOCUS712</name>
</gene>
<proteinExistence type="predicted"/>
<organism evidence="1">
    <name type="scientific">Eutreptiella gymnastica</name>
    <dbReference type="NCBI Taxonomy" id="73025"/>
    <lineage>
        <taxon>Eukaryota</taxon>
        <taxon>Discoba</taxon>
        <taxon>Euglenozoa</taxon>
        <taxon>Euglenida</taxon>
        <taxon>Spirocuta</taxon>
        <taxon>Euglenophyceae</taxon>
        <taxon>Eutreptiales</taxon>
        <taxon>Eutreptiaceae</taxon>
        <taxon>Eutreptiella</taxon>
    </lineage>
</organism>
<dbReference type="AlphaFoldDB" id="A0A7S1HSC3"/>
<accession>A0A7S1HSC3</accession>
<sequence length="110" mass="11519">MQLKAGALLWSAASGPHPMYGAVWVKSEGALPGSCGTAPVGGQTAWDRHTGSVFQFQDLATFSGRHHSASPKAVWSKRRLEMSSTSCSAQEKALTSAFGGPVVSGWGWSP</sequence>